<dbReference type="InterPro" id="IPR026289">
    <property type="entry name" value="SBP_TakP-like"/>
</dbReference>
<dbReference type="CDD" id="cd13604">
    <property type="entry name" value="PBP2_TRAP_ketoacid_lactate_like"/>
    <property type="match status" value="1"/>
</dbReference>
<dbReference type="InterPro" id="IPR038404">
    <property type="entry name" value="TRAP_DctP_sf"/>
</dbReference>
<dbReference type="RefSeq" id="WP_069436958.1">
    <property type="nucleotide sequence ID" value="NZ_LPWG01000010.1"/>
</dbReference>
<dbReference type="STRING" id="1774968.AUC68_03275"/>
<feature type="binding site" evidence="3">
    <location>
        <position position="240"/>
    </location>
    <ligand>
        <name>substrate</name>
    </ligand>
</feature>
<dbReference type="GO" id="GO:0055085">
    <property type="term" value="P:transmembrane transport"/>
    <property type="evidence" value="ECO:0007669"/>
    <property type="project" value="InterPro"/>
</dbReference>
<proteinExistence type="predicted"/>
<comment type="caution">
    <text evidence="6">The sequence shown here is derived from an EMBL/GenBank/DDBJ whole genome shotgun (WGS) entry which is preliminary data.</text>
</comment>
<dbReference type="Gene3D" id="3.40.190.10">
    <property type="entry name" value="Periplasmic binding protein-like II"/>
    <property type="match status" value="1"/>
</dbReference>
<evidence type="ECO:0000313" key="7">
    <source>
        <dbReference type="Proteomes" id="UP000094501"/>
    </source>
</evidence>
<dbReference type="GO" id="GO:0046872">
    <property type="term" value="F:metal ion binding"/>
    <property type="evidence" value="ECO:0007669"/>
    <property type="project" value="UniProtKB-KW"/>
</dbReference>
<dbReference type="GO" id="GO:0031317">
    <property type="term" value="C:tripartite ATP-independent periplasmic transporter complex"/>
    <property type="evidence" value="ECO:0007669"/>
    <property type="project" value="InterPro"/>
</dbReference>
<dbReference type="PANTHER" id="PTHR33376">
    <property type="match status" value="1"/>
</dbReference>
<feature type="region of interest" description="Disordered" evidence="4">
    <location>
        <begin position="339"/>
        <end position="378"/>
    </location>
</feature>
<evidence type="ECO:0000313" key="6">
    <source>
        <dbReference type="EMBL" id="ODS00146.1"/>
    </source>
</evidence>
<evidence type="ECO:0000256" key="1">
    <source>
        <dbReference type="ARBA" id="ARBA00022729"/>
    </source>
</evidence>
<feature type="compositionally biased region" description="Pro residues" evidence="4">
    <location>
        <begin position="363"/>
        <end position="378"/>
    </location>
</feature>
<keyword evidence="7" id="KW-1185">Reference proteome</keyword>
<dbReference type="OrthoDB" id="9780733at2"/>
<gene>
    <name evidence="6" type="ORF">AUC68_03275</name>
</gene>
<keyword evidence="3" id="KW-0479">Metal-binding</keyword>
<evidence type="ECO:0000256" key="3">
    <source>
        <dbReference type="PIRSR" id="PIRSR039026-2"/>
    </source>
</evidence>
<dbReference type="PIRSF" id="PIRSF039026">
    <property type="entry name" value="SiaP"/>
    <property type="match status" value="1"/>
</dbReference>
<feature type="binding site" evidence="2">
    <location>
        <position position="177"/>
    </location>
    <ligand>
        <name>substrate</name>
    </ligand>
</feature>
<feature type="compositionally biased region" description="Gly residues" evidence="4">
    <location>
        <begin position="342"/>
        <end position="353"/>
    </location>
</feature>
<dbReference type="Proteomes" id="UP000094501">
    <property type="component" value="Unassembled WGS sequence"/>
</dbReference>
<dbReference type="InterPro" id="IPR018389">
    <property type="entry name" value="DctP_fam"/>
</dbReference>
<name>A0A1E3W2X4_9HYPH</name>
<dbReference type="EMBL" id="LPWG01000010">
    <property type="protein sequence ID" value="ODS00146.1"/>
    <property type="molecule type" value="Genomic_DNA"/>
</dbReference>
<dbReference type="AlphaFoldDB" id="A0A1E3W2X4"/>
<dbReference type="Pfam" id="PF03480">
    <property type="entry name" value="DctP"/>
    <property type="match status" value="1"/>
</dbReference>
<dbReference type="Gene3D" id="3.40.190.170">
    <property type="entry name" value="Bacterial extracellular solute-binding protein, family 7"/>
    <property type="match status" value="1"/>
</dbReference>
<evidence type="ECO:0000256" key="4">
    <source>
        <dbReference type="SAM" id="MobiDB-lite"/>
    </source>
</evidence>
<feature type="binding site" evidence="3">
    <location>
        <position position="214"/>
    </location>
    <ligand>
        <name>substrate</name>
    </ligand>
</feature>
<accession>A0A1E3W2X4</accession>
<feature type="signal peptide" evidence="5">
    <location>
        <begin position="1"/>
        <end position="27"/>
    </location>
</feature>
<protein>
    <recommendedName>
        <fullName evidence="8">C4-dicarboxylate ABC transporter</fullName>
    </recommendedName>
</protein>
<evidence type="ECO:0008006" key="8">
    <source>
        <dbReference type="Google" id="ProtNLM"/>
    </source>
</evidence>
<sequence>MRSIFFKALVAGGATLAAFTAASAALAEGVTLVTPLAFGTHVPGLGTPARELAKLLKERSDGTLQLDLKEPGDGTAPFEILDKVSDGKVDAGYATAGYWAAKLPAASLFGGFPFGPAAKGYLDWFNRGHGRALYQEMYDQAKIEVHVIPCAFGGAEAGGWFAKEIGSKEDLDGLRMRIFGLGARVMMRLGVVPVLVPGSQIAAAFDDGKIEAAEAYTPAVDRANGLQDAVKTLYEPGWNQPATVFEFLINRDRWAALGPEHQSLIESTCGELLQRTLAESAVLQSAALTAFASQDGVEILTFPDDVQEALREAWREIAREEGVRDYLFKEVLDDIETFQTGGEVGNEGDGEAGGVAEANADEPMPPAPPPGDATPVGP</sequence>
<organism evidence="6 7">
    <name type="scientific">Methyloceanibacter methanicus</name>
    <dbReference type="NCBI Taxonomy" id="1774968"/>
    <lineage>
        <taxon>Bacteria</taxon>
        <taxon>Pseudomonadati</taxon>
        <taxon>Pseudomonadota</taxon>
        <taxon>Alphaproteobacteria</taxon>
        <taxon>Hyphomicrobiales</taxon>
        <taxon>Hyphomicrobiaceae</taxon>
        <taxon>Methyloceanibacter</taxon>
    </lineage>
</organism>
<keyword evidence="1 5" id="KW-0732">Signal</keyword>
<evidence type="ECO:0000256" key="2">
    <source>
        <dbReference type="PIRSR" id="PIRSR039026-1"/>
    </source>
</evidence>
<feature type="binding site" evidence="2">
    <location>
        <position position="156"/>
    </location>
    <ligand>
        <name>substrate</name>
    </ligand>
</feature>
<feature type="chain" id="PRO_5009138897" description="C4-dicarboxylate ABC transporter" evidence="5">
    <location>
        <begin position="28"/>
        <end position="378"/>
    </location>
</feature>
<reference evidence="6 7" key="1">
    <citation type="journal article" date="2016" name="Environ. Microbiol.">
        <title>New Methyloceanibacter diversity from North Sea sediments includes methanotroph containing solely the soluble methane monooxygenase.</title>
        <authorList>
            <person name="Vekeman B."/>
            <person name="Kerckhof F.M."/>
            <person name="Cremers G."/>
            <person name="de Vos P."/>
            <person name="Vandamme P."/>
            <person name="Boon N."/>
            <person name="Op den Camp H.J."/>
            <person name="Heylen K."/>
        </authorList>
    </citation>
    <scope>NUCLEOTIDE SEQUENCE [LARGE SCALE GENOMIC DNA]</scope>
    <source>
        <strain evidence="6 7">R-67174</strain>
    </source>
</reference>
<dbReference type="PANTHER" id="PTHR33376:SF5">
    <property type="entry name" value="EXTRACYTOPLASMIC SOLUTE RECEPTOR PROTEIN"/>
    <property type="match status" value="1"/>
</dbReference>
<evidence type="ECO:0000256" key="5">
    <source>
        <dbReference type="SAM" id="SignalP"/>
    </source>
</evidence>